<evidence type="ECO:0000313" key="5">
    <source>
        <dbReference type="Proteomes" id="UP000292262"/>
    </source>
</evidence>
<keyword evidence="5" id="KW-1185">Reference proteome</keyword>
<dbReference type="Pfam" id="PF18911">
    <property type="entry name" value="PKD_4"/>
    <property type="match status" value="1"/>
</dbReference>
<dbReference type="Pfam" id="PF19081">
    <property type="entry name" value="Ig_7"/>
    <property type="match status" value="1"/>
</dbReference>
<dbReference type="SUPFAM" id="SSF55486">
    <property type="entry name" value="Metalloproteases ('zincins'), catalytic domain"/>
    <property type="match status" value="1"/>
</dbReference>
<reference evidence="4 5" key="1">
    <citation type="submission" date="2019-02" db="EMBL/GenBank/DDBJ databases">
        <title>Genomic Encyclopedia of Type Strains, Phase IV (KMG-IV): sequencing the most valuable type-strain genomes for metagenomic binning, comparative biology and taxonomic classification.</title>
        <authorList>
            <person name="Goeker M."/>
        </authorList>
    </citation>
    <scope>NUCLEOTIDE SEQUENCE [LARGE SCALE GENOMIC DNA]</scope>
    <source>
        <strain evidence="4 5">DSM 17196</strain>
    </source>
</reference>
<dbReference type="CDD" id="cd00146">
    <property type="entry name" value="PKD"/>
    <property type="match status" value="1"/>
</dbReference>
<dbReference type="Proteomes" id="UP000292262">
    <property type="component" value="Unassembled WGS sequence"/>
</dbReference>
<dbReference type="InterPro" id="IPR026444">
    <property type="entry name" value="Secre_tail"/>
</dbReference>
<sequence>MKFLVTISSFLMVLTLCTSKLYAQDTNDFIITDNIPAFLQQLQTAKQSTFSLQLAKHNALTIKVNRINNSEQPELEILGNLLNEPQSTFTLTALNNQVAGNLIITKTKEAYELYTTKDGVLRATKTSIDKILCVDFEAITTKNDDKGTTFSKMAPQLESLPGAPGIIYLDFDGELVTGTSWLGGATIDAQSPNFSDQKIIEVWKIMAEDFRPFNLNVTTNRALYDAAPSNRRMMCIFTPTKDAAPNSGGVAYIGSFASNRDNPCWVYNLSTRAAGETGSHEIGHTLRLLHDGKGETTYYSGHADWSPIMGWSASKPIGHWSLGEYTGATNDEDDVAIIAANPGVGFQNDDHADTYENATPILVDGNGNVSASQNFGLISQRTDKDYFSFTIETGEVQFSINPDPDYPNLKIQAVVLNAIGETVTTSTESGMGATINTQLTEGNYYLEIDGIGDGSNPSTGYSDYSSLGNYSISGSYIPGDNLQPPVVNFEASTDCNIVSFRSTTANTVNTYLWDFGDGTTSNVSDPVHTYNQSGTYTVSLTATNTVGSDSRQKANFITITLPSQPVGEDQNICAGESLELNVSGSDAYRWYTVAQGGTSMASGASFETPQLTTTTTYYVEGVAGDCVTANRTAVTVVVDELPQQPVVTINDGRFLTADGAYDSYQWYLDDEPIIGATAQRHLPEAVGNYSVEVFNESDCTNISESFAVDLSQLNASQGSSIFVFYPNPTTNDLHIDGLSQKDINLRIVNTYGQIVYEDVPNATVPVEGLNRGLYILLINNKIVGKFIKQ</sequence>
<dbReference type="InterPro" id="IPR000601">
    <property type="entry name" value="PKD_dom"/>
</dbReference>
<accession>A0A4Q7P266</accession>
<dbReference type="InterPro" id="IPR022409">
    <property type="entry name" value="PKD/Chitinase_dom"/>
</dbReference>
<evidence type="ECO:0000259" key="3">
    <source>
        <dbReference type="PROSITE" id="PS50093"/>
    </source>
</evidence>
<dbReference type="NCBIfam" id="TIGR04183">
    <property type="entry name" value="Por_Secre_tail"/>
    <property type="match status" value="1"/>
</dbReference>
<gene>
    <name evidence="4" type="ORF">EV197_2558</name>
</gene>
<feature type="domain" description="PKD" evidence="3">
    <location>
        <begin position="498"/>
        <end position="564"/>
    </location>
</feature>
<dbReference type="InterPro" id="IPR013783">
    <property type="entry name" value="Ig-like_fold"/>
</dbReference>
<dbReference type="Pfam" id="PF18962">
    <property type="entry name" value="Por_Secre_tail"/>
    <property type="match status" value="1"/>
</dbReference>
<keyword evidence="1 2" id="KW-0732">Signal</keyword>
<feature type="signal peptide" evidence="2">
    <location>
        <begin position="1"/>
        <end position="23"/>
    </location>
</feature>
<dbReference type="AlphaFoldDB" id="A0A4Q7P266"/>
<name>A0A4Q7P266_9FLAO</name>
<dbReference type="RefSeq" id="WP_130287076.1">
    <property type="nucleotide sequence ID" value="NZ_SGXE01000002.1"/>
</dbReference>
<dbReference type="OrthoDB" id="1491481at2"/>
<comment type="caution">
    <text evidence="4">The sequence shown here is derived from an EMBL/GenBank/DDBJ whole genome shotgun (WGS) entry which is preliminary data.</text>
</comment>
<evidence type="ECO:0000313" key="4">
    <source>
        <dbReference type="EMBL" id="RZS93976.1"/>
    </source>
</evidence>
<dbReference type="Gene3D" id="2.60.40.10">
    <property type="entry name" value="Immunoglobulins"/>
    <property type="match status" value="1"/>
</dbReference>
<feature type="chain" id="PRO_5020179749" evidence="2">
    <location>
        <begin position="24"/>
        <end position="789"/>
    </location>
</feature>
<dbReference type="Gene3D" id="2.60.120.380">
    <property type="match status" value="1"/>
</dbReference>
<organism evidence="4 5">
    <name type="scientific">Aquimarina brevivitae</name>
    <dbReference type="NCBI Taxonomy" id="323412"/>
    <lineage>
        <taxon>Bacteria</taxon>
        <taxon>Pseudomonadati</taxon>
        <taxon>Bacteroidota</taxon>
        <taxon>Flavobacteriia</taxon>
        <taxon>Flavobacteriales</taxon>
        <taxon>Flavobacteriaceae</taxon>
        <taxon>Aquimarina</taxon>
    </lineage>
</organism>
<proteinExistence type="predicted"/>
<evidence type="ECO:0000256" key="1">
    <source>
        <dbReference type="ARBA" id="ARBA00022729"/>
    </source>
</evidence>
<protein>
    <submittedName>
        <fullName evidence="4">Putative secreted protein (Por secretion system target)</fullName>
    </submittedName>
</protein>
<dbReference type="InterPro" id="IPR035986">
    <property type="entry name" value="PKD_dom_sf"/>
</dbReference>
<dbReference type="PROSITE" id="PS50093">
    <property type="entry name" value="PKD"/>
    <property type="match status" value="1"/>
</dbReference>
<dbReference type="SMART" id="SM00089">
    <property type="entry name" value="PKD"/>
    <property type="match status" value="1"/>
</dbReference>
<dbReference type="EMBL" id="SGXE01000002">
    <property type="protein sequence ID" value="RZS93976.1"/>
    <property type="molecule type" value="Genomic_DNA"/>
</dbReference>
<evidence type="ECO:0000256" key="2">
    <source>
        <dbReference type="SAM" id="SignalP"/>
    </source>
</evidence>
<dbReference type="SUPFAM" id="SSF49299">
    <property type="entry name" value="PKD domain"/>
    <property type="match status" value="1"/>
</dbReference>
<dbReference type="InterPro" id="IPR044023">
    <property type="entry name" value="Ig_7"/>
</dbReference>